<dbReference type="InParanoid" id="E2BF80"/>
<dbReference type="AlphaFoldDB" id="E2BF80"/>
<dbReference type="PROSITE" id="PS50143">
    <property type="entry name" value="BIR_REPEAT_2"/>
    <property type="match status" value="2"/>
</dbReference>
<dbReference type="Proteomes" id="UP000008237">
    <property type="component" value="Unassembled WGS sequence"/>
</dbReference>
<dbReference type="InterPro" id="IPR050784">
    <property type="entry name" value="IAP"/>
</dbReference>
<dbReference type="GO" id="GO:0005634">
    <property type="term" value="C:nucleus"/>
    <property type="evidence" value="ECO:0007669"/>
    <property type="project" value="TreeGrafter"/>
</dbReference>
<dbReference type="PhylomeDB" id="E2BF80"/>
<dbReference type="PANTHER" id="PTHR10044:SF139">
    <property type="entry name" value="DEATH-ASSOCIATED INHIBITOR OF APOPTOSIS 2"/>
    <property type="match status" value="1"/>
</dbReference>
<keyword evidence="2" id="KW-1185">Reference proteome</keyword>
<dbReference type="GO" id="GO:0043066">
    <property type="term" value="P:negative regulation of apoptotic process"/>
    <property type="evidence" value="ECO:0007669"/>
    <property type="project" value="TreeGrafter"/>
</dbReference>
<sequence length="270" mass="30706">MTSGMIECRDLGANLKNVTPTPKLMSNTDELTVGVDDVDYTDFRFEAARLDSYANWSTSYVKPKTLAAAGFYYTGKEDAVRCFECRLALRKWSPDDNPWVDHQRFSDKCRFIRGIPCGNVPIGVDPDTIPLPELRSRDLCGVYGIQYRPNAVVDVPVDVYFENTKTPNTISLGELQSAKYPEYANISDRISTFETWPETKVQTKEQLTEAGFYFAKKGDRTICYYCGGGLEDWEPNDVPLQEHIKWFSKCKYALNKLEAQNTNSFVSSRI</sequence>
<dbReference type="GO" id="GO:0043027">
    <property type="term" value="F:cysteine-type endopeptidase inhibitor activity involved in apoptotic process"/>
    <property type="evidence" value="ECO:0007669"/>
    <property type="project" value="TreeGrafter"/>
</dbReference>
<dbReference type="PROSITE" id="PS01282">
    <property type="entry name" value="BIR_REPEAT_1"/>
    <property type="match status" value="2"/>
</dbReference>
<evidence type="ECO:0000313" key="2">
    <source>
        <dbReference type="Proteomes" id="UP000008237"/>
    </source>
</evidence>
<reference evidence="1 2" key="1">
    <citation type="journal article" date="2010" name="Science">
        <title>Genomic comparison of the ants Camponotus floridanus and Harpegnathos saltator.</title>
        <authorList>
            <person name="Bonasio R."/>
            <person name="Zhang G."/>
            <person name="Ye C."/>
            <person name="Mutti N.S."/>
            <person name="Fang X."/>
            <person name="Qin N."/>
            <person name="Donahue G."/>
            <person name="Yang P."/>
            <person name="Li Q."/>
            <person name="Li C."/>
            <person name="Zhang P."/>
            <person name="Huang Z."/>
            <person name="Berger S.L."/>
            <person name="Reinberg D."/>
            <person name="Wang J."/>
            <person name="Liebig J."/>
        </authorList>
    </citation>
    <scope>NUCLEOTIDE SEQUENCE [LARGE SCALE GENOMIC DNA]</scope>
    <source>
        <strain evidence="1 2">R22 G/1</strain>
    </source>
</reference>
<dbReference type="OMA" id="CCITISQ"/>
<dbReference type="GO" id="GO:0051726">
    <property type="term" value="P:regulation of cell cycle"/>
    <property type="evidence" value="ECO:0007669"/>
    <property type="project" value="TreeGrafter"/>
</dbReference>
<dbReference type="KEGG" id="hst:105182142"/>
<dbReference type="PANTHER" id="PTHR10044">
    <property type="entry name" value="INHIBITOR OF APOPTOSIS"/>
    <property type="match status" value="1"/>
</dbReference>
<gene>
    <name evidence="1" type="ORF">EAI_04446</name>
</gene>
<dbReference type="OrthoDB" id="7543437at2759"/>
<dbReference type="Pfam" id="PF00653">
    <property type="entry name" value="BIR"/>
    <property type="match status" value="2"/>
</dbReference>
<dbReference type="STRING" id="610380.E2BF80"/>
<dbReference type="FunCoup" id="E2BF80">
    <property type="interactions" value="345"/>
</dbReference>
<proteinExistence type="predicted"/>
<dbReference type="GO" id="GO:0005737">
    <property type="term" value="C:cytoplasm"/>
    <property type="evidence" value="ECO:0007669"/>
    <property type="project" value="TreeGrafter"/>
</dbReference>
<dbReference type="SMART" id="SM00238">
    <property type="entry name" value="BIR"/>
    <property type="match status" value="2"/>
</dbReference>
<dbReference type="InterPro" id="IPR001370">
    <property type="entry name" value="BIR_rpt"/>
</dbReference>
<evidence type="ECO:0000313" key="1">
    <source>
        <dbReference type="EMBL" id="EFN85666.1"/>
    </source>
</evidence>
<organism evidence="2">
    <name type="scientific">Harpegnathos saltator</name>
    <name type="common">Jerdon's jumping ant</name>
    <dbReference type="NCBI Taxonomy" id="610380"/>
    <lineage>
        <taxon>Eukaryota</taxon>
        <taxon>Metazoa</taxon>
        <taxon>Ecdysozoa</taxon>
        <taxon>Arthropoda</taxon>
        <taxon>Hexapoda</taxon>
        <taxon>Insecta</taxon>
        <taxon>Pterygota</taxon>
        <taxon>Neoptera</taxon>
        <taxon>Endopterygota</taxon>
        <taxon>Hymenoptera</taxon>
        <taxon>Apocrita</taxon>
        <taxon>Aculeata</taxon>
        <taxon>Formicoidea</taxon>
        <taxon>Formicidae</taxon>
        <taxon>Ponerinae</taxon>
        <taxon>Ponerini</taxon>
        <taxon>Harpegnathos</taxon>
    </lineage>
</organism>
<accession>E2BF80</accession>
<dbReference type="CDD" id="cd00022">
    <property type="entry name" value="BIR"/>
    <property type="match status" value="2"/>
</dbReference>
<dbReference type="SUPFAM" id="SSF57924">
    <property type="entry name" value="Inhibitor of apoptosis (IAP) repeat"/>
    <property type="match status" value="2"/>
</dbReference>
<protein>
    <submittedName>
        <fullName evidence="1">Apoptosis inhibitor IAP</fullName>
    </submittedName>
</protein>
<name>E2BF80_HARSA</name>
<dbReference type="Gene3D" id="1.10.1170.10">
    <property type="entry name" value="Inhibitor Of Apoptosis Protein (2mihbC-IAP-1), Chain A"/>
    <property type="match status" value="2"/>
</dbReference>
<dbReference type="EMBL" id="GL447952">
    <property type="protein sequence ID" value="EFN85666.1"/>
    <property type="molecule type" value="Genomic_DNA"/>
</dbReference>